<dbReference type="SMART" id="SM00346">
    <property type="entry name" value="HTH_ICLR"/>
    <property type="match status" value="1"/>
</dbReference>
<reference evidence="6" key="1">
    <citation type="submission" date="2018-06" db="EMBL/GenBank/DDBJ databases">
        <authorList>
            <person name="Ashton P.M."/>
            <person name="Dallman T."/>
            <person name="Nair S."/>
            <person name="De Pinna E."/>
            <person name="Peters T."/>
            <person name="Grant K."/>
        </authorList>
    </citation>
    <scope>NUCLEOTIDE SEQUENCE [LARGE SCALE GENOMIC DNA]</scope>
    <source>
        <strain evidence="6">449454</strain>
    </source>
</reference>
<dbReference type="Gene3D" id="3.30.450.40">
    <property type="match status" value="1"/>
</dbReference>
<dbReference type="InterPro" id="IPR036388">
    <property type="entry name" value="WH-like_DNA-bd_sf"/>
</dbReference>
<name>A0A5U8JHB5_SALET</name>
<dbReference type="Proteomes" id="UP000839597">
    <property type="component" value="Unassembled WGS sequence"/>
</dbReference>
<dbReference type="CDD" id="cd00090">
    <property type="entry name" value="HTH_ARSR"/>
    <property type="match status" value="1"/>
</dbReference>
<dbReference type="InterPro" id="IPR011991">
    <property type="entry name" value="ArsR-like_HTH"/>
</dbReference>
<dbReference type="GO" id="GO:0003700">
    <property type="term" value="F:DNA-binding transcription factor activity"/>
    <property type="evidence" value="ECO:0007669"/>
    <property type="project" value="TreeGrafter"/>
</dbReference>
<evidence type="ECO:0000313" key="6">
    <source>
        <dbReference type="EMBL" id="EBR8436729.1"/>
    </source>
</evidence>
<organism evidence="6">
    <name type="scientific">Salmonella enterica subsp. enterica serovar Panama</name>
    <dbReference type="NCBI Taxonomy" id="29472"/>
    <lineage>
        <taxon>Bacteria</taxon>
        <taxon>Pseudomonadati</taxon>
        <taxon>Pseudomonadota</taxon>
        <taxon>Gammaproteobacteria</taxon>
        <taxon>Enterobacterales</taxon>
        <taxon>Enterobacteriaceae</taxon>
        <taxon>Salmonella</taxon>
    </lineage>
</organism>
<keyword evidence="1" id="KW-0805">Transcription regulation</keyword>
<dbReference type="Pfam" id="PF09339">
    <property type="entry name" value="HTH_IclR"/>
    <property type="match status" value="1"/>
</dbReference>
<proteinExistence type="predicted"/>
<protein>
    <submittedName>
        <fullName evidence="6">Uncharacterized protein</fullName>
    </submittedName>
</protein>
<dbReference type="InterPro" id="IPR014757">
    <property type="entry name" value="Tscrpt_reg_IclR_C"/>
</dbReference>
<dbReference type="PANTHER" id="PTHR30136:SF35">
    <property type="entry name" value="HTH-TYPE TRANSCRIPTIONAL REGULATOR RV1719"/>
    <property type="match status" value="1"/>
</dbReference>
<sequence>MANILQSAGMVFSLLNYFTLQKSQWGVRELARETGRSPSVVQRALNLLEQEGFIIQNSISRTYQLGFRCIELGHLAGQALAFSQIAEQLLSPVVEECGETVFIYRRRADFAVCSFILENQKHFRFTAQKGDRLFLHEAPFTQIVLAYMSGDEQADYLQRHHLHHDISLRDALKLWKLQGYSNSREAWQPHTQGISVPLFDAGNRVTGALCIATSDMREDLIIYKDLLFSAADKFNRFF</sequence>
<keyword evidence="2" id="KW-0238">DNA-binding</keyword>
<evidence type="ECO:0000256" key="2">
    <source>
        <dbReference type="ARBA" id="ARBA00023125"/>
    </source>
</evidence>
<evidence type="ECO:0000259" key="4">
    <source>
        <dbReference type="PROSITE" id="PS51077"/>
    </source>
</evidence>
<dbReference type="InterPro" id="IPR005471">
    <property type="entry name" value="Tscrpt_reg_IclR_N"/>
</dbReference>
<evidence type="ECO:0000256" key="3">
    <source>
        <dbReference type="ARBA" id="ARBA00023163"/>
    </source>
</evidence>
<accession>A0A5U8JHB5</accession>
<evidence type="ECO:0000259" key="5">
    <source>
        <dbReference type="PROSITE" id="PS51078"/>
    </source>
</evidence>
<dbReference type="PANTHER" id="PTHR30136">
    <property type="entry name" value="HELIX-TURN-HELIX TRANSCRIPTIONAL REGULATOR, ICLR FAMILY"/>
    <property type="match status" value="1"/>
</dbReference>
<dbReference type="GO" id="GO:0003677">
    <property type="term" value="F:DNA binding"/>
    <property type="evidence" value="ECO:0007669"/>
    <property type="project" value="UniProtKB-KW"/>
</dbReference>
<feature type="domain" description="IclR-ED" evidence="5">
    <location>
        <begin position="68"/>
        <end position="238"/>
    </location>
</feature>
<dbReference type="PROSITE" id="PS51078">
    <property type="entry name" value="ICLR_ED"/>
    <property type="match status" value="1"/>
</dbReference>
<evidence type="ECO:0000256" key="1">
    <source>
        <dbReference type="ARBA" id="ARBA00023015"/>
    </source>
</evidence>
<dbReference type="PROSITE" id="PS51077">
    <property type="entry name" value="HTH_ICLR"/>
    <property type="match status" value="1"/>
</dbReference>
<dbReference type="Pfam" id="PF01614">
    <property type="entry name" value="IclR_C"/>
    <property type="match status" value="1"/>
</dbReference>
<gene>
    <name evidence="6" type="ORF">DOI44_28085</name>
</gene>
<comment type="caution">
    <text evidence="6">The sequence shown here is derived from an EMBL/GenBank/DDBJ whole genome shotgun (WGS) entry which is preliminary data.</text>
</comment>
<feature type="domain" description="HTH iclR-type" evidence="4">
    <location>
        <begin position="5"/>
        <end position="67"/>
    </location>
</feature>
<dbReference type="InterPro" id="IPR036390">
    <property type="entry name" value="WH_DNA-bd_sf"/>
</dbReference>
<dbReference type="Gene3D" id="1.10.10.10">
    <property type="entry name" value="Winged helix-like DNA-binding domain superfamily/Winged helix DNA-binding domain"/>
    <property type="match status" value="1"/>
</dbReference>
<dbReference type="AlphaFoldDB" id="A0A5U8JHB5"/>
<dbReference type="SUPFAM" id="SSF46785">
    <property type="entry name" value="Winged helix' DNA-binding domain"/>
    <property type="match status" value="1"/>
</dbReference>
<dbReference type="EMBL" id="AAGTPA010000094">
    <property type="protein sequence ID" value="EBR8436729.1"/>
    <property type="molecule type" value="Genomic_DNA"/>
</dbReference>
<keyword evidence="3" id="KW-0804">Transcription</keyword>
<dbReference type="InterPro" id="IPR029016">
    <property type="entry name" value="GAF-like_dom_sf"/>
</dbReference>
<dbReference type="SUPFAM" id="SSF55781">
    <property type="entry name" value="GAF domain-like"/>
    <property type="match status" value="1"/>
</dbReference>
<dbReference type="GO" id="GO:0045892">
    <property type="term" value="P:negative regulation of DNA-templated transcription"/>
    <property type="evidence" value="ECO:0007669"/>
    <property type="project" value="TreeGrafter"/>
</dbReference>
<dbReference type="InterPro" id="IPR050707">
    <property type="entry name" value="HTH_MetabolicPath_Reg"/>
</dbReference>